<dbReference type="PANTHER" id="PTHR43856">
    <property type="entry name" value="CARDIOLIPIN HYDROLASE"/>
    <property type="match status" value="1"/>
</dbReference>
<comment type="catalytic activity">
    <reaction evidence="1">
        <text>a 1,2-diacyl-sn-glycero-3-phosphocholine + H2O = a 1,2-diacyl-sn-glycero-3-phosphate + choline + H(+)</text>
        <dbReference type="Rhea" id="RHEA:14445"/>
        <dbReference type="ChEBI" id="CHEBI:15354"/>
        <dbReference type="ChEBI" id="CHEBI:15377"/>
        <dbReference type="ChEBI" id="CHEBI:15378"/>
        <dbReference type="ChEBI" id="CHEBI:57643"/>
        <dbReference type="ChEBI" id="CHEBI:58608"/>
        <dbReference type="EC" id="3.1.4.4"/>
    </reaction>
</comment>
<organism evidence="8 9">
    <name type="scientific">Hymenobacter elongatus</name>
    <dbReference type="NCBI Taxonomy" id="877208"/>
    <lineage>
        <taxon>Bacteria</taxon>
        <taxon>Pseudomonadati</taxon>
        <taxon>Bacteroidota</taxon>
        <taxon>Cytophagia</taxon>
        <taxon>Cytophagales</taxon>
        <taxon>Hymenobacteraceae</taxon>
        <taxon>Hymenobacter</taxon>
    </lineage>
</organism>
<feature type="domain" description="PLD phosphodiesterase" evidence="7">
    <location>
        <begin position="182"/>
        <end position="209"/>
    </location>
</feature>
<reference evidence="8 9" key="1">
    <citation type="submission" date="2019-04" db="EMBL/GenBank/DDBJ databases">
        <authorList>
            <person name="Feng G."/>
            <person name="Zhang J."/>
            <person name="Zhu H."/>
        </authorList>
    </citation>
    <scope>NUCLEOTIDE SEQUENCE [LARGE SCALE GENOMIC DNA]</scope>
    <source>
        <strain evidence="8 9">JCM 17223</strain>
    </source>
</reference>
<dbReference type="Proteomes" id="UP000297739">
    <property type="component" value="Unassembled WGS sequence"/>
</dbReference>
<accession>A0A4Z0PJ75</accession>
<evidence type="ECO:0000256" key="6">
    <source>
        <dbReference type="ARBA" id="ARBA00023098"/>
    </source>
</evidence>
<evidence type="ECO:0000313" key="8">
    <source>
        <dbReference type="EMBL" id="TGE15279.1"/>
    </source>
</evidence>
<dbReference type="InterPro" id="IPR001736">
    <property type="entry name" value="PLipase_D/transphosphatidylase"/>
</dbReference>
<dbReference type="AlphaFoldDB" id="A0A4Z0PJ75"/>
<name>A0A4Z0PJ75_9BACT</name>
<comment type="similarity">
    <text evidence="2">Belongs to the phospholipase D family.</text>
</comment>
<dbReference type="InterPro" id="IPR051406">
    <property type="entry name" value="PLD_domain"/>
</dbReference>
<proteinExistence type="inferred from homology"/>
<evidence type="ECO:0000256" key="4">
    <source>
        <dbReference type="ARBA" id="ARBA00022801"/>
    </source>
</evidence>
<gene>
    <name evidence="8" type="ORF">E5J99_12945</name>
</gene>
<protein>
    <recommendedName>
        <fullName evidence="3">phospholipase D</fullName>
        <ecNumber evidence="3">3.1.4.4</ecNumber>
    </recommendedName>
</protein>
<dbReference type="RefSeq" id="WP_135498232.1">
    <property type="nucleotide sequence ID" value="NZ_SRLD01000024.1"/>
</dbReference>
<keyword evidence="6" id="KW-0443">Lipid metabolism</keyword>
<evidence type="ECO:0000313" key="9">
    <source>
        <dbReference type="Proteomes" id="UP000297739"/>
    </source>
</evidence>
<dbReference type="InterPro" id="IPR025202">
    <property type="entry name" value="PLD-like_dom"/>
</dbReference>
<evidence type="ECO:0000256" key="2">
    <source>
        <dbReference type="ARBA" id="ARBA00008664"/>
    </source>
</evidence>
<dbReference type="OrthoDB" id="9762009at2"/>
<dbReference type="GO" id="GO:0016042">
    <property type="term" value="P:lipid catabolic process"/>
    <property type="evidence" value="ECO:0007669"/>
    <property type="project" value="UniProtKB-KW"/>
</dbReference>
<keyword evidence="5" id="KW-0442">Lipid degradation</keyword>
<dbReference type="EMBL" id="SRLD01000024">
    <property type="protein sequence ID" value="TGE15279.1"/>
    <property type="molecule type" value="Genomic_DNA"/>
</dbReference>
<keyword evidence="9" id="KW-1185">Reference proteome</keyword>
<evidence type="ECO:0000256" key="3">
    <source>
        <dbReference type="ARBA" id="ARBA00012027"/>
    </source>
</evidence>
<dbReference type="PROSITE" id="PS50035">
    <property type="entry name" value="PLD"/>
    <property type="match status" value="1"/>
</dbReference>
<dbReference type="GO" id="GO:0016891">
    <property type="term" value="F:RNA endonuclease activity producing 5'-phosphomonoesters, hydrolytic mechanism"/>
    <property type="evidence" value="ECO:0007669"/>
    <property type="project" value="TreeGrafter"/>
</dbReference>
<dbReference type="SUPFAM" id="SSF56024">
    <property type="entry name" value="Phospholipase D/nuclease"/>
    <property type="match status" value="1"/>
</dbReference>
<evidence type="ECO:0000256" key="1">
    <source>
        <dbReference type="ARBA" id="ARBA00000798"/>
    </source>
</evidence>
<keyword evidence="4" id="KW-0378">Hydrolase</keyword>
<dbReference type="GO" id="GO:0004630">
    <property type="term" value="F:phospholipase D activity"/>
    <property type="evidence" value="ECO:0007669"/>
    <property type="project" value="UniProtKB-EC"/>
</dbReference>
<dbReference type="GO" id="GO:0006793">
    <property type="term" value="P:phosphorus metabolic process"/>
    <property type="evidence" value="ECO:0007669"/>
    <property type="project" value="UniProtKB-ARBA"/>
</dbReference>
<evidence type="ECO:0000256" key="5">
    <source>
        <dbReference type="ARBA" id="ARBA00022963"/>
    </source>
</evidence>
<dbReference type="CDD" id="cd09171">
    <property type="entry name" value="PLDc_vPLD6_like"/>
    <property type="match status" value="1"/>
</dbReference>
<dbReference type="Gene3D" id="3.30.870.10">
    <property type="entry name" value="Endonuclease Chain A"/>
    <property type="match status" value="1"/>
</dbReference>
<dbReference type="Pfam" id="PF13091">
    <property type="entry name" value="PLDc_2"/>
    <property type="match status" value="1"/>
</dbReference>
<comment type="caution">
    <text evidence="8">The sequence shown here is derived from an EMBL/GenBank/DDBJ whole genome shotgun (WGS) entry which is preliminary data.</text>
</comment>
<sequence>MSYSATDPAGTSELLRHFERAFADSTLSAAEAQELRKRLAAHGQQGAALAHLRHQLFAMARERFNSFEDKAAIEWLEAASTLLLPLAAPQSAQATQAAHTTVHFSPGNECVDAIRKLIGQAARQLDVCVFTISDDRITEALLAAHRRGVAVRLLTDNDKLYDKGSDIAQLHASGLRIRIDRTTDHMHHKFAVADRQLVLTGSYNWTRSAALYNLENLLVTDDATTVQRYTTEFDRLWETMAVFEGV</sequence>
<dbReference type="PANTHER" id="PTHR43856:SF1">
    <property type="entry name" value="MITOCHONDRIAL CARDIOLIPIN HYDROLASE"/>
    <property type="match status" value="1"/>
</dbReference>
<dbReference type="EC" id="3.1.4.4" evidence="3"/>
<evidence type="ECO:0000259" key="7">
    <source>
        <dbReference type="PROSITE" id="PS50035"/>
    </source>
</evidence>